<organism evidence="1">
    <name type="scientific">uncultured Caudovirales phage</name>
    <dbReference type="NCBI Taxonomy" id="2100421"/>
    <lineage>
        <taxon>Viruses</taxon>
        <taxon>Duplodnaviria</taxon>
        <taxon>Heunggongvirae</taxon>
        <taxon>Uroviricota</taxon>
        <taxon>Caudoviricetes</taxon>
        <taxon>Peduoviridae</taxon>
        <taxon>Maltschvirus</taxon>
        <taxon>Maltschvirus maltsch</taxon>
    </lineage>
</organism>
<reference evidence="1" key="1">
    <citation type="submission" date="2020-04" db="EMBL/GenBank/DDBJ databases">
        <authorList>
            <person name="Chiriac C."/>
            <person name="Salcher M."/>
            <person name="Ghai R."/>
            <person name="Kavagutti S V."/>
        </authorList>
    </citation>
    <scope>NUCLEOTIDE SEQUENCE</scope>
</reference>
<accession>A0A6J5KM33</accession>
<name>A0A6J5KM33_9CAUD</name>
<gene>
    <name evidence="1" type="ORF">UFOVP13_32</name>
</gene>
<evidence type="ECO:0000313" key="1">
    <source>
        <dbReference type="EMBL" id="CAB4121340.1"/>
    </source>
</evidence>
<sequence>MNKLFHRFMISMVDAYLRSDIYRWITGVQEARMMIIFDQEPSLDYPVSAQTQWWYRVLKERK</sequence>
<proteinExistence type="predicted"/>
<dbReference type="EMBL" id="LR796145">
    <property type="protein sequence ID" value="CAB4121340.1"/>
    <property type="molecule type" value="Genomic_DNA"/>
</dbReference>
<protein>
    <submittedName>
        <fullName evidence="1">Uncharacterized protein</fullName>
    </submittedName>
</protein>